<evidence type="ECO:0000256" key="1">
    <source>
        <dbReference type="SAM" id="MobiDB-lite"/>
    </source>
</evidence>
<dbReference type="EnsemblPlants" id="AET5Gv20550700.1">
    <property type="protein sequence ID" value="AET5Gv20550700.1"/>
    <property type="gene ID" value="AET5Gv20550700"/>
</dbReference>
<keyword evidence="3" id="KW-1185">Reference proteome</keyword>
<protein>
    <submittedName>
        <fullName evidence="2">Uncharacterized protein</fullName>
    </submittedName>
</protein>
<evidence type="ECO:0000313" key="3">
    <source>
        <dbReference type="Proteomes" id="UP000015105"/>
    </source>
</evidence>
<accession>A0A453KXM0</accession>
<dbReference type="Proteomes" id="UP000015105">
    <property type="component" value="Chromosome 5D"/>
</dbReference>
<dbReference type="Gramene" id="AET5Gv20550700.1">
    <property type="protein sequence ID" value="AET5Gv20550700.1"/>
    <property type="gene ID" value="AET5Gv20550700"/>
</dbReference>
<reference evidence="2" key="5">
    <citation type="journal article" date="2021" name="G3 (Bethesda)">
        <title>Aegilops tauschii genome assembly Aet v5.0 features greater sequence contiguity and improved annotation.</title>
        <authorList>
            <person name="Wang L."/>
            <person name="Zhu T."/>
            <person name="Rodriguez J.C."/>
            <person name="Deal K.R."/>
            <person name="Dubcovsky J."/>
            <person name="McGuire P.E."/>
            <person name="Lux T."/>
            <person name="Spannagl M."/>
            <person name="Mayer K.F.X."/>
            <person name="Baldrich P."/>
            <person name="Meyers B.C."/>
            <person name="Huo N."/>
            <person name="Gu Y.Q."/>
            <person name="Zhou H."/>
            <person name="Devos K.M."/>
            <person name="Bennetzen J.L."/>
            <person name="Unver T."/>
            <person name="Budak H."/>
            <person name="Gulick P.J."/>
            <person name="Galiba G."/>
            <person name="Kalapos B."/>
            <person name="Nelson D.R."/>
            <person name="Li P."/>
            <person name="You F.M."/>
            <person name="Luo M.C."/>
            <person name="Dvorak J."/>
        </authorList>
    </citation>
    <scope>NUCLEOTIDE SEQUENCE [LARGE SCALE GENOMIC DNA]</scope>
    <source>
        <strain evidence="2">cv. AL8/78</strain>
    </source>
</reference>
<proteinExistence type="predicted"/>
<feature type="region of interest" description="Disordered" evidence="1">
    <location>
        <begin position="63"/>
        <end position="97"/>
    </location>
</feature>
<reference evidence="3" key="1">
    <citation type="journal article" date="2014" name="Science">
        <title>Ancient hybridizations among the ancestral genomes of bread wheat.</title>
        <authorList>
            <consortium name="International Wheat Genome Sequencing Consortium,"/>
            <person name="Marcussen T."/>
            <person name="Sandve S.R."/>
            <person name="Heier L."/>
            <person name="Spannagl M."/>
            <person name="Pfeifer M."/>
            <person name="Jakobsen K.S."/>
            <person name="Wulff B.B."/>
            <person name="Steuernagel B."/>
            <person name="Mayer K.F."/>
            <person name="Olsen O.A."/>
        </authorList>
    </citation>
    <scope>NUCLEOTIDE SEQUENCE [LARGE SCALE GENOMIC DNA]</scope>
    <source>
        <strain evidence="3">cv. AL8/78</strain>
    </source>
</reference>
<reference evidence="3" key="2">
    <citation type="journal article" date="2017" name="Nat. Plants">
        <title>The Aegilops tauschii genome reveals multiple impacts of transposons.</title>
        <authorList>
            <person name="Zhao G."/>
            <person name="Zou C."/>
            <person name="Li K."/>
            <person name="Wang K."/>
            <person name="Li T."/>
            <person name="Gao L."/>
            <person name="Zhang X."/>
            <person name="Wang H."/>
            <person name="Yang Z."/>
            <person name="Liu X."/>
            <person name="Jiang W."/>
            <person name="Mao L."/>
            <person name="Kong X."/>
            <person name="Jiao Y."/>
            <person name="Jia J."/>
        </authorList>
    </citation>
    <scope>NUCLEOTIDE SEQUENCE [LARGE SCALE GENOMIC DNA]</scope>
    <source>
        <strain evidence="3">cv. AL8/78</strain>
    </source>
</reference>
<sequence length="97" mass="10210">APFPPGHVRAGGLASSTGQTRHYSSHTHTPEERGWESRPCPRPYKTSESLRVSTVPYPTIIVRPAGRRGFDPSHGAGAELGGGHGGRRAGAGSWARG</sequence>
<reference evidence="2" key="4">
    <citation type="submission" date="2019-03" db="UniProtKB">
        <authorList>
            <consortium name="EnsemblPlants"/>
        </authorList>
    </citation>
    <scope>IDENTIFICATION</scope>
</reference>
<reference evidence="2" key="3">
    <citation type="journal article" date="2017" name="Nature">
        <title>Genome sequence of the progenitor of the wheat D genome Aegilops tauschii.</title>
        <authorList>
            <person name="Luo M.C."/>
            <person name="Gu Y.Q."/>
            <person name="Puiu D."/>
            <person name="Wang H."/>
            <person name="Twardziok S.O."/>
            <person name="Deal K.R."/>
            <person name="Huo N."/>
            <person name="Zhu T."/>
            <person name="Wang L."/>
            <person name="Wang Y."/>
            <person name="McGuire P.E."/>
            <person name="Liu S."/>
            <person name="Long H."/>
            <person name="Ramasamy R.K."/>
            <person name="Rodriguez J.C."/>
            <person name="Van S.L."/>
            <person name="Yuan L."/>
            <person name="Wang Z."/>
            <person name="Xia Z."/>
            <person name="Xiao L."/>
            <person name="Anderson O.D."/>
            <person name="Ouyang S."/>
            <person name="Liang Y."/>
            <person name="Zimin A.V."/>
            <person name="Pertea G."/>
            <person name="Qi P."/>
            <person name="Bennetzen J.L."/>
            <person name="Dai X."/>
            <person name="Dawson M.W."/>
            <person name="Muller H.G."/>
            <person name="Kugler K."/>
            <person name="Rivarola-Duarte L."/>
            <person name="Spannagl M."/>
            <person name="Mayer K.F.X."/>
            <person name="Lu F.H."/>
            <person name="Bevan M.W."/>
            <person name="Leroy P."/>
            <person name="Li P."/>
            <person name="You F.M."/>
            <person name="Sun Q."/>
            <person name="Liu Z."/>
            <person name="Lyons E."/>
            <person name="Wicker T."/>
            <person name="Salzberg S.L."/>
            <person name="Devos K.M."/>
            <person name="Dvorak J."/>
        </authorList>
    </citation>
    <scope>NUCLEOTIDE SEQUENCE [LARGE SCALE GENOMIC DNA]</scope>
    <source>
        <strain evidence="2">cv. AL8/78</strain>
    </source>
</reference>
<organism evidence="2 3">
    <name type="scientific">Aegilops tauschii subsp. strangulata</name>
    <name type="common">Goatgrass</name>
    <dbReference type="NCBI Taxonomy" id="200361"/>
    <lineage>
        <taxon>Eukaryota</taxon>
        <taxon>Viridiplantae</taxon>
        <taxon>Streptophyta</taxon>
        <taxon>Embryophyta</taxon>
        <taxon>Tracheophyta</taxon>
        <taxon>Spermatophyta</taxon>
        <taxon>Magnoliopsida</taxon>
        <taxon>Liliopsida</taxon>
        <taxon>Poales</taxon>
        <taxon>Poaceae</taxon>
        <taxon>BOP clade</taxon>
        <taxon>Pooideae</taxon>
        <taxon>Triticodae</taxon>
        <taxon>Triticeae</taxon>
        <taxon>Triticinae</taxon>
        <taxon>Aegilops</taxon>
    </lineage>
</organism>
<feature type="region of interest" description="Disordered" evidence="1">
    <location>
        <begin position="1"/>
        <end position="49"/>
    </location>
</feature>
<dbReference type="AlphaFoldDB" id="A0A453KXM0"/>
<name>A0A453KXM0_AEGTS</name>
<evidence type="ECO:0000313" key="2">
    <source>
        <dbReference type="EnsemblPlants" id="AET5Gv20550700.1"/>
    </source>
</evidence>